<protein>
    <submittedName>
        <fullName evidence="1">Uncharacterized protein</fullName>
    </submittedName>
</protein>
<gene>
    <name evidence="1" type="ORF">CEXT_593501</name>
</gene>
<keyword evidence="2" id="KW-1185">Reference proteome</keyword>
<evidence type="ECO:0000313" key="2">
    <source>
        <dbReference type="Proteomes" id="UP001054945"/>
    </source>
</evidence>
<dbReference type="EMBL" id="BPLR01004622">
    <property type="protein sequence ID" value="GIX96257.1"/>
    <property type="molecule type" value="Genomic_DNA"/>
</dbReference>
<reference evidence="1 2" key="1">
    <citation type="submission" date="2021-06" db="EMBL/GenBank/DDBJ databases">
        <title>Caerostris extrusa draft genome.</title>
        <authorList>
            <person name="Kono N."/>
            <person name="Arakawa K."/>
        </authorList>
    </citation>
    <scope>NUCLEOTIDE SEQUENCE [LARGE SCALE GENOMIC DNA]</scope>
</reference>
<dbReference type="Proteomes" id="UP001054945">
    <property type="component" value="Unassembled WGS sequence"/>
</dbReference>
<accession>A0AAV4PFY7</accession>
<sequence length="91" mass="10808">MQCKRLMVFSEPLHKLAVFDGENSLRSIPHDSYREISAFIPISIFLLKTYVPTLPKEKTNEGKILDLLSFHFLKTERECRCRRLRGKERRK</sequence>
<dbReference type="AlphaFoldDB" id="A0AAV4PFY7"/>
<organism evidence="1 2">
    <name type="scientific">Caerostris extrusa</name>
    <name type="common">Bark spider</name>
    <name type="synonym">Caerostris bankana</name>
    <dbReference type="NCBI Taxonomy" id="172846"/>
    <lineage>
        <taxon>Eukaryota</taxon>
        <taxon>Metazoa</taxon>
        <taxon>Ecdysozoa</taxon>
        <taxon>Arthropoda</taxon>
        <taxon>Chelicerata</taxon>
        <taxon>Arachnida</taxon>
        <taxon>Araneae</taxon>
        <taxon>Araneomorphae</taxon>
        <taxon>Entelegynae</taxon>
        <taxon>Araneoidea</taxon>
        <taxon>Araneidae</taxon>
        <taxon>Caerostris</taxon>
    </lineage>
</organism>
<comment type="caution">
    <text evidence="1">The sequence shown here is derived from an EMBL/GenBank/DDBJ whole genome shotgun (WGS) entry which is preliminary data.</text>
</comment>
<proteinExistence type="predicted"/>
<evidence type="ECO:0000313" key="1">
    <source>
        <dbReference type="EMBL" id="GIX96257.1"/>
    </source>
</evidence>
<name>A0AAV4PFY7_CAEEX</name>